<proteinExistence type="predicted"/>
<evidence type="ECO:0000313" key="3">
    <source>
        <dbReference type="Proteomes" id="UP001353858"/>
    </source>
</evidence>
<evidence type="ECO:0000256" key="1">
    <source>
        <dbReference type="SAM" id="MobiDB-lite"/>
    </source>
</evidence>
<organism evidence="2 3">
    <name type="scientific">Aquatica leii</name>
    <dbReference type="NCBI Taxonomy" id="1421715"/>
    <lineage>
        <taxon>Eukaryota</taxon>
        <taxon>Metazoa</taxon>
        <taxon>Ecdysozoa</taxon>
        <taxon>Arthropoda</taxon>
        <taxon>Hexapoda</taxon>
        <taxon>Insecta</taxon>
        <taxon>Pterygota</taxon>
        <taxon>Neoptera</taxon>
        <taxon>Endopterygota</taxon>
        <taxon>Coleoptera</taxon>
        <taxon>Polyphaga</taxon>
        <taxon>Elateriformia</taxon>
        <taxon>Elateroidea</taxon>
        <taxon>Lampyridae</taxon>
        <taxon>Luciolinae</taxon>
        <taxon>Aquatica</taxon>
    </lineage>
</organism>
<gene>
    <name evidence="2" type="ORF">RN001_004090</name>
</gene>
<dbReference type="EMBL" id="JARPUR010000001">
    <property type="protein sequence ID" value="KAK4887819.1"/>
    <property type="molecule type" value="Genomic_DNA"/>
</dbReference>
<accession>A0AAN7SMM5</accession>
<sequence length="83" mass="9124">MTPSNMKSGFRMTGIYPFDRHVFTSDDFLSSSVTDREILNITPTPSNSIKQNASTSSSSGVTLDEASKTSLVENSTVFLHKYL</sequence>
<evidence type="ECO:0000313" key="2">
    <source>
        <dbReference type="EMBL" id="KAK4887819.1"/>
    </source>
</evidence>
<dbReference type="Proteomes" id="UP001353858">
    <property type="component" value="Unassembled WGS sequence"/>
</dbReference>
<reference evidence="3" key="1">
    <citation type="submission" date="2023-01" db="EMBL/GenBank/DDBJ databases">
        <title>Key to firefly adult light organ development and bioluminescence: homeobox transcription factors regulate luciferase expression and transportation to peroxisome.</title>
        <authorList>
            <person name="Fu X."/>
        </authorList>
    </citation>
    <scope>NUCLEOTIDE SEQUENCE [LARGE SCALE GENOMIC DNA]</scope>
</reference>
<name>A0AAN7SMM5_9COLE</name>
<feature type="region of interest" description="Disordered" evidence="1">
    <location>
        <begin position="42"/>
        <end position="66"/>
    </location>
</feature>
<feature type="compositionally biased region" description="Polar residues" evidence="1">
    <location>
        <begin position="42"/>
        <end position="61"/>
    </location>
</feature>
<keyword evidence="3" id="KW-1185">Reference proteome</keyword>
<dbReference type="AlphaFoldDB" id="A0AAN7SMM5"/>
<protein>
    <submittedName>
        <fullName evidence="2">Uncharacterized protein</fullName>
    </submittedName>
</protein>
<comment type="caution">
    <text evidence="2">The sequence shown here is derived from an EMBL/GenBank/DDBJ whole genome shotgun (WGS) entry which is preliminary data.</text>
</comment>